<comment type="caution">
    <text evidence="4">The sequence shown here is derived from an EMBL/GenBank/DDBJ whole genome shotgun (WGS) entry which is preliminary data.</text>
</comment>
<dbReference type="InterPro" id="IPR050766">
    <property type="entry name" value="Bact_Lucif_Oxidored"/>
</dbReference>
<evidence type="ECO:0000313" key="5">
    <source>
        <dbReference type="Proteomes" id="UP000237968"/>
    </source>
</evidence>
<evidence type="ECO:0000256" key="1">
    <source>
        <dbReference type="ARBA" id="ARBA00007789"/>
    </source>
</evidence>
<dbReference type="SUPFAM" id="SSF51679">
    <property type="entry name" value="Bacterial luciferase-like"/>
    <property type="match status" value="1"/>
</dbReference>
<dbReference type="NCBIfam" id="TIGR03558">
    <property type="entry name" value="oxido_grp_1"/>
    <property type="match status" value="1"/>
</dbReference>
<dbReference type="GO" id="GO:0005829">
    <property type="term" value="C:cytosol"/>
    <property type="evidence" value="ECO:0007669"/>
    <property type="project" value="TreeGrafter"/>
</dbReference>
<dbReference type="OrthoDB" id="9780518at2"/>
<dbReference type="InterPro" id="IPR036661">
    <property type="entry name" value="Luciferase-like_sf"/>
</dbReference>
<reference evidence="4 5" key="1">
    <citation type="submission" date="2018-03" db="EMBL/GenBank/DDBJ databases">
        <title>Draft Genome Sequences of the Obligatory Marine Myxobacteria Enhygromyxa salina SWB005.</title>
        <authorList>
            <person name="Poehlein A."/>
            <person name="Moghaddam J.A."/>
            <person name="Harms H."/>
            <person name="Alanjari M."/>
            <person name="Koenig G.M."/>
            <person name="Daniel R."/>
            <person name="Schaeberle T.F."/>
        </authorList>
    </citation>
    <scope>NUCLEOTIDE SEQUENCE [LARGE SCALE GENOMIC DNA]</scope>
    <source>
        <strain evidence="4 5">SWB005</strain>
    </source>
</reference>
<dbReference type="CDD" id="cd00347">
    <property type="entry name" value="Flavin_utilizing_monoxygenases"/>
    <property type="match status" value="1"/>
</dbReference>
<accession>A0A2S9XH64</accession>
<dbReference type="GO" id="GO:0016705">
    <property type="term" value="F:oxidoreductase activity, acting on paired donors, with incorporation or reduction of molecular oxygen"/>
    <property type="evidence" value="ECO:0007669"/>
    <property type="project" value="InterPro"/>
</dbReference>
<dbReference type="PANTHER" id="PTHR30137">
    <property type="entry name" value="LUCIFERASE-LIKE MONOOXYGENASE"/>
    <property type="match status" value="1"/>
</dbReference>
<comment type="similarity">
    <text evidence="1">To bacterial alkanal monooxygenase alpha and beta chains.</text>
</comment>
<dbReference type="RefSeq" id="WP_106394307.1">
    <property type="nucleotide sequence ID" value="NZ_PVNK01000219.1"/>
</dbReference>
<gene>
    <name evidence="4" type="primary">limB</name>
    <name evidence="4" type="ORF">ENSA5_50640</name>
</gene>
<dbReference type="Gene3D" id="3.20.20.30">
    <property type="entry name" value="Luciferase-like domain"/>
    <property type="match status" value="1"/>
</dbReference>
<dbReference type="Pfam" id="PF00296">
    <property type="entry name" value="Bac_luciferase"/>
    <property type="match status" value="1"/>
</dbReference>
<keyword evidence="4" id="KW-0503">Monooxygenase</keyword>
<organism evidence="4 5">
    <name type="scientific">Enhygromyxa salina</name>
    <dbReference type="NCBI Taxonomy" id="215803"/>
    <lineage>
        <taxon>Bacteria</taxon>
        <taxon>Pseudomonadati</taxon>
        <taxon>Myxococcota</taxon>
        <taxon>Polyangia</taxon>
        <taxon>Nannocystales</taxon>
        <taxon>Nannocystaceae</taxon>
        <taxon>Enhygromyxa</taxon>
    </lineage>
</organism>
<keyword evidence="4" id="KW-0560">Oxidoreductase</keyword>
<protein>
    <recommendedName>
        <fullName evidence="2">Luciferase-like monooxygenase</fullName>
    </recommendedName>
</protein>
<evidence type="ECO:0000256" key="2">
    <source>
        <dbReference type="ARBA" id="ARBA00074555"/>
    </source>
</evidence>
<keyword evidence="5" id="KW-1185">Reference proteome</keyword>
<dbReference type="PANTHER" id="PTHR30137:SF20">
    <property type="entry name" value="N-ACETYL-S-ALKYLCYSTEINE MONOOXYGENASE"/>
    <property type="match status" value="1"/>
</dbReference>
<dbReference type="InterPro" id="IPR011251">
    <property type="entry name" value="Luciferase-like_dom"/>
</dbReference>
<proteinExistence type="predicted"/>
<sequence>MPRYRFGVLDQSPIAEGRSPAQAVAETVELAIRAEALGYTRYWLAEHHSSVSFAGPCPEILMAHVAARTRSIRVGSGGVMMLHYSALKIAEQFRMLETLYPGRIDLGVGRAPGADTLGTEALCPNAGPPDVEQRLFEAKLRDLSGFLRGELRPEHPHARLFAMPGGDGQPEPWLLGSGTGSAALAAKLGWSFCFAHFIGGASGVAVVDAYRQAFKPSPWQPRPRVAVGAFVLAADDDAEAQRLVSSTELWFLNLQLGRRVPFPTPAQALAHEWSPAAAAMRRQLRALRLHGGPATVARGLERLAMLYETDEFLVVTITHDHQARLRSYELLAEIAELDRTP</sequence>
<feature type="domain" description="Luciferase-like" evidence="3">
    <location>
        <begin position="5"/>
        <end position="303"/>
    </location>
</feature>
<dbReference type="AlphaFoldDB" id="A0A2S9XH64"/>
<evidence type="ECO:0000313" key="4">
    <source>
        <dbReference type="EMBL" id="PRP92216.1"/>
    </source>
</evidence>
<dbReference type="FunFam" id="3.20.20.30:FF:000002">
    <property type="entry name" value="LLM class flavin-dependent oxidoreductase"/>
    <property type="match status" value="1"/>
</dbReference>
<name>A0A2S9XH64_9BACT</name>
<dbReference type="GO" id="GO:0004497">
    <property type="term" value="F:monooxygenase activity"/>
    <property type="evidence" value="ECO:0007669"/>
    <property type="project" value="UniProtKB-KW"/>
</dbReference>
<evidence type="ECO:0000259" key="3">
    <source>
        <dbReference type="Pfam" id="PF00296"/>
    </source>
</evidence>
<dbReference type="InterPro" id="IPR019949">
    <property type="entry name" value="CmoO-like"/>
</dbReference>
<dbReference type="Proteomes" id="UP000237968">
    <property type="component" value="Unassembled WGS sequence"/>
</dbReference>
<dbReference type="EMBL" id="PVNK01000219">
    <property type="protein sequence ID" value="PRP92216.1"/>
    <property type="molecule type" value="Genomic_DNA"/>
</dbReference>